<comment type="caution">
    <text evidence="5">The sequence shown here is derived from an EMBL/GenBank/DDBJ whole genome shotgun (WGS) entry which is preliminary data.</text>
</comment>
<dbReference type="InterPro" id="IPR020806">
    <property type="entry name" value="PKS_PP-bd"/>
</dbReference>
<dbReference type="Gene3D" id="3.30.300.30">
    <property type="match status" value="1"/>
</dbReference>
<dbReference type="CDD" id="cd12117">
    <property type="entry name" value="A_NRPS_Srf_like"/>
    <property type="match status" value="1"/>
</dbReference>
<evidence type="ECO:0000313" key="6">
    <source>
        <dbReference type="Proteomes" id="UP001165079"/>
    </source>
</evidence>
<keyword evidence="2" id="KW-0596">Phosphopantetheine</keyword>
<dbReference type="RefSeq" id="WP_285662647.1">
    <property type="nucleotide sequence ID" value="NZ_BSTX01000001.1"/>
</dbReference>
<gene>
    <name evidence="5" type="ORF">Afil01_23530</name>
</gene>
<dbReference type="GO" id="GO:0072330">
    <property type="term" value="P:monocarboxylic acid biosynthetic process"/>
    <property type="evidence" value="ECO:0007669"/>
    <property type="project" value="UniProtKB-ARBA"/>
</dbReference>
<dbReference type="SUPFAM" id="SSF56801">
    <property type="entry name" value="Acetyl-CoA synthetase-like"/>
    <property type="match status" value="1"/>
</dbReference>
<dbReference type="PANTHER" id="PTHR45527">
    <property type="entry name" value="NONRIBOSOMAL PEPTIDE SYNTHETASE"/>
    <property type="match status" value="1"/>
</dbReference>
<proteinExistence type="predicted"/>
<comment type="cofactor">
    <cofactor evidence="1">
        <name>pantetheine 4'-phosphate</name>
        <dbReference type="ChEBI" id="CHEBI:47942"/>
    </cofactor>
</comment>
<dbReference type="NCBIfam" id="TIGR01733">
    <property type="entry name" value="AA-adenyl-dom"/>
    <property type="match status" value="1"/>
</dbReference>
<evidence type="ECO:0000256" key="1">
    <source>
        <dbReference type="ARBA" id="ARBA00001957"/>
    </source>
</evidence>
<reference evidence="5" key="1">
    <citation type="submission" date="2023-03" db="EMBL/GenBank/DDBJ databases">
        <title>Actinorhabdospora filicis NBRC 111898.</title>
        <authorList>
            <person name="Ichikawa N."/>
            <person name="Sato H."/>
            <person name="Tonouchi N."/>
        </authorList>
    </citation>
    <scope>NUCLEOTIDE SEQUENCE</scope>
    <source>
        <strain evidence="5">NBRC 111898</strain>
    </source>
</reference>
<evidence type="ECO:0000313" key="5">
    <source>
        <dbReference type="EMBL" id="GLZ77546.1"/>
    </source>
</evidence>
<feature type="domain" description="Carrier" evidence="4">
    <location>
        <begin position="490"/>
        <end position="565"/>
    </location>
</feature>
<evidence type="ECO:0000256" key="2">
    <source>
        <dbReference type="ARBA" id="ARBA00022450"/>
    </source>
</evidence>
<dbReference type="FunFam" id="1.10.1200.10:FF:000016">
    <property type="entry name" value="Non-ribosomal peptide synthase"/>
    <property type="match status" value="1"/>
</dbReference>
<dbReference type="AlphaFoldDB" id="A0A9W6SMZ2"/>
<dbReference type="Proteomes" id="UP001165079">
    <property type="component" value="Unassembled WGS sequence"/>
</dbReference>
<dbReference type="PROSITE" id="PS00012">
    <property type="entry name" value="PHOSPHOPANTETHEINE"/>
    <property type="match status" value="1"/>
</dbReference>
<dbReference type="SUPFAM" id="SSF47336">
    <property type="entry name" value="ACP-like"/>
    <property type="match status" value="1"/>
</dbReference>
<keyword evidence="3" id="KW-0597">Phosphoprotein</keyword>
<evidence type="ECO:0000259" key="4">
    <source>
        <dbReference type="PROSITE" id="PS50075"/>
    </source>
</evidence>
<dbReference type="InterPro" id="IPR020845">
    <property type="entry name" value="AMP-binding_CS"/>
</dbReference>
<sequence length="584" mass="61940">MTAESVPDRFARQARLHPNAPAITGEGRTWTYAEAEAHANRLAHWLLDHGVRPGDRVGLRARRSARTVLAMLGVLRAGAAYVPLEADVPAERLNQIVGECGPSLVLSDGMGLPGRSVWTFPGTAGYPAAIPPVTVDPGDVMYIPYTSGSTGRPKGTVVPHRAVAGFFDGADYAAWGPGSVALHHSALSWDGHVLDIYPALLTGGHVIVHDGPASDPARTVSNAVASGVTVLWLTAQAFNTVVNDDPARLAGLRYLMIGGETVSPPHIAAALDAVPGLRIVNGYGPSECTVFTTAHPIALTDLAGPIPIGRPIGDRRVHVIGASGEADTGELCVGGPAVAHGYLDRPRLTAEKFVPDPFGEPGSRMYRSGDAVVVRPDGVLDFKGRDDGQIKLRGVRIELGEIERALSGHPEIVDAAVAVDRSRPGAERLVGYLVTRGELPTGIAAFLGERLPAAMIPPVYVRLDALPLTRNGKLDRAALVPPSAQDDYEAPVTPAEKELAAIWAELLGVPEVGRRDDFLALGGNSMHATRLVNRLRDRLGVSLPLPEIYRHSVLADLAARIDETRPTNAAPAIRPRARRLITTR</sequence>
<dbReference type="InterPro" id="IPR036736">
    <property type="entry name" value="ACP-like_sf"/>
</dbReference>
<dbReference type="InterPro" id="IPR042099">
    <property type="entry name" value="ANL_N_sf"/>
</dbReference>
<dbReference type="PROSITE" id="PS50075">
    <property type="entry name" value="CARRIER"/>
    <property type="match status" value="1"/>
</dbReference>
<dbReference type="GO" id="GO:0031177">
    <property type="term" value="F:phosphopantetheine binding"/>
    <property type="evidence" value="ECO:0007669"/>
    <property type="project" value="InterPro"/>
</dbReference>
<dbReference type="InterPro" id="IPR025110">
    <property type="entry name" value="AMP-bd_C"/>
</dbReference>
<dbReference type="InterPro" id="IPR000873">
    <property type="entry name" value="AMP-dep_synth/lig_dom"/>
</dbReference>
<dbReference type="Gene3D" id="3.40.50.12780">
    <property type="entry name" value="N-terminal domain of ligase-like"/>
    <property type="match status" value="1"/>
</dbReference>
<dbReference type="InterPro" id="IPR010071">
    <property type="entry name" value="AA_adenyl_dom"/>
</dbReference>
<dbReference type="GO" id="GO:0005737">
    <property type="term" value="C:cytoplasm"/>
    <property type="evidence" value="ECO:0007669"/>
    <property type="project" value="TreeGrafter"/>
</dbReference>
<dbReference type="Pfam" id="PF13193">
    <property type="entry name" value="AMP-binding_C"/>
    <property type="match status" value="1"/>
</dbReference>
<dbReference type="PROSITE" id="PS00455">
    <property type="entry name" value="AMP_BINDING"/>
    <property type="match status" value="1"/>
</dbReference>
<dbReference type="Gene3D" id="1.10.1200.10">
    <property type="entry name" value="ACP-like"/>
    <property type="match status" value="1"/>
</dbReference>
<evidence type="ECO:0000256" key="3">
    <source>
        <dbReference type="ARBA" id="ARBA00022553"/>
    </source>
</evidence>
<dbReference type="Pfam" id="PF00501">
    <property type="entry name" value="AMP-binding"/>
    <property type="match status" value="1"/>
</dbReference>
<dbReference type="GO" id="GO:0043041">
    <property type="term" value="P:amino acid activation for nonribosomal peptide biosynthetic process"/>
    <property type="evidence" value="ECO:0007669"/>
    <property type="project" value="TreeGrafter"/>
</dbReference>
<dbReference type="SMART" id="SM00823">
    <property type="entry name" value="PKS_PP"/>
    <property type="match status" value="1"/>
</dbReference>
<name>A0A9W6SMZ2_9ACTN</name>
<dbReference type="PANTHER" id="PTHR45527:SF1">
    <property type="entry name" value="FATTY ACID SYNTHASE"/>
    <property type="match status" value="1"/>
</dbReference>
<dbReference type="InterPro" id="IPR006162">
    <property type="entry name" value="Ppantetheine_attach_site"/>
</dbReference>
<accession>A0A9W6SMZ2</accession>
<dbReference type="GO" id="GO:0044550">
    <property type="term" value="P:secondary metabolite biosynthetic process"/>
    <property type="evidence" value="ECO:0007669"/>
    <property type="project" value="TreeGrafter"/>
</dbReference>
<keyword evidence="6" id="KW-1185">Reference proteome</keyword>
<protein>
    <recommendedName>
        <fullName evidence="4">Carrier domain-containing protein</fullName>
    </recommendedName>
</protein>
<dbReference type="EMBL" id="BSTX01000001">
    <property type="protein sequence ID" value="GLZ77546.1"/>
    <property type="molecule type" value="Genomic_DNA"/>
</dbReference>
<dbReference type="Pfam" id="PF00550">
    <property type="entry name" value="PP-binding"/>
    <property type="match status" value="1"/>
</dbReference>
<dbReference type="InterPro" id="IPR009081">
    <property type="entry name" value="PP-bd_ACP"/>
</dbReference>
<dbReference type="InterPro" id="IPR045851">
    <property type="entry name" value="AMP-bd_C_sf"/>
</dbReference>
<organism evidence="5 6">
    <name type="scientific">Actinorhabdospora filicis</name>
    <dbReference type="NCBI Taxonomy" id="1785913"/>
    <lineage>
        <taxon>Bacteria</taxon>
        <taxon>Bacillati</taxon>
        <taxon>Actinomycetota</taxon>
        <taxon>Actinomycetes</taxon>
        <taxon>Micromonosporales</taxon>
        <taxon>Micromonosporaceae</taxon>
        <taxon>Actinorhabdospora</taxon>
    </lineage>
</organism>